<proteinExistence type="predicted"/>
<dbReference type="PANTHER" id="PTHR47017:SF1">
    <property type="entry name" value="ACYL-COA"/>
    <property type="match status" value="1"/>
</dbReference>
<dbReference type="PANTHER" id="PTHR47017">
    <property type="entry name" value="ACYL-COA"/>
    <property type="match status" value="1"/>
</dbReference>
<dbReference type="EMBL" id="JAPDMX010000033">
    <property type="protein sequence ID" value="MCW3174026.1"/>
    <property type="molecule type" value="Genomic_DNA"/>
</dbReference>
<organism evidence="1 2">
    <name type="scientific">Shewanella subflava</name>
    <dbReference type="NCBI Taxonomy" id="2986476"/>
    <lineage>
        <taxon>Bacteria</taxon>
        <taxon>Pseudomonadati</taxon>
        <taxon>Pseudomonadota</taxon>
        <taxon>Gammaproteobacteria</taxon>
        <taxon>Alteromonadales</taxon>
        <taxon>Shewanellaceae</taxon>
        <taxon>Shewanella</taxon>
    </lineage>
</organism>
<dbReference type="Pfam" id="PF04339">
    <property type="entry name" value="FemAB_like"/>
    <property type="match status" value="1"/>
</dbReference>
<dbReference type="Gene3D" id="3.40.630.30">
    <property type="match status" value="1"/>
</dbReference>
<dbReference type="SUPFAM" id="SSF55729">
    <property type="entry name" value="Acyl-CoA N-acyltransferases (Nat)"/>
    <property type="match status" value="1"/>
</dbReference>
<name>A0ABT3ID97_9GAMM</name>
<evidence type="ECO:0000313" key="1">
    <source>
        <dbReference type="EMBL" id="MCW3174026.1"/>
    </source>
</evidence>
<sequence length="400" mass="46438">MINWLNNKGKTLQQAFLITEVNNIDEIGRLQWKQCFNDDNPFIKFDFLQGLERAGCVGGASGWQASHLVIKDETTGKICAIMPMYEKTHSWGEYVFDWAWAEAYERNQLNYYPKLVTSVPFIPATGHRFGFHIDVAPSARKAILIAICEYLEQKMLNYHHSSWHGLFISEEQLALWPQNMGITRKGTQFHWHNKGYSDFEHFLETMTSRKRKNINKERQLLASQNLNFTFVSGEDASLAQWHHFIKCYQLTYQKRSGHQGYLNEAFFLGLRQSMGEVIRLLIVTDCHQQMIAAALFFVSKSHLYGRYWGTLIEIDGLHFETCYYQGIDYAIKNNLSVFDAGAQGEHKIARGFEPIATYSKHLIAHSEFKEAISHYCLQEQQNMTLYMAQISQQLPFKDKP</sequence>
<reference evidence="1" key="1">
    <citation type="submission" date="2022-10" db="EMBL/GenBank/DDBJ databases">
        <title>Shewanella flava sp. nov, isolated from the estuary of the Fenhe River into the Yellow River.</title>
        <authorList>
            <person name="Li Y."/>
        </authorList>
    </citation>
    <scope>NUCLEOTIDE SEQUENCE</scope>
    <source>
        <strain evidence="1">FYR11-62</strain>
    </source>
</reference>
<comment type="caution">
    <text evidence="1">The sequence shown here is derived from an EMBL/GenBank/DDBJ whole genome shotgun (WGS) entry which is preliminary data.</text>
</comment>
<dbReference type="InterPro" id="IPR016181">
    <property type="entry name" value="Acyl_CoA_acyltransferase"/>
</dbReference>
<evidence type="ECO:0000313" key="2">
    <source>
        <dbReference type="Proteomes" id="UP001163714"/>
    </source>
</evidence>
<dbReference type="InterPro" id="IPR007434">
    <property type="entry name" value="FemAB-like"/>
</dbReference>
<dbReference type="Proteomes" id="UP001163714">
    <property type="component" value="Unassembled WGS sequence"/>
</dbReference>
<dbReference type="RefSeq" id="WP_264728513.1">
    <property type="nucleotide sequence ID" value="NZ_JAPDMX010000033.1"/>
</dbReference>
<protein>
    <submittedName>
        <fullName evidence="1">GNAT family N-acetyltransferase</fullName>
    </submittedName>
</protein>
<accession>A0ABT3ID97</accession>
<gene>
    <name evidence="1" type="ORF">OHT75_16260</name>
</gene>
<keyword evidence="2" id="KW-1185">Reference proteome</keyword>